<comment type="subunit">
    <text evidence="8">Component of the nuclear pore complex (NPC).</text>
</comment>
<keyword evidence="13" id="KW-1185">Reference proteome</keyword>
<keyword evidence="6" id="KW-0496">Mitochondrion</keyword>
<keyword evidence="3" id="KW-0809">Transit peptide</keyword>
<dbReference type="PANTHER" id="PTHR43160:SF2">
    <property type="entry name" value="HOMOCITRATE DEHYDRATASE, MITOCHONDRIAL"/>
    <property type="match status" value="1"/>
</dbReference>
<dbReference type="Proteomes" id="UP000562929">
    <property type="component" value="Unassembled WGS sequence"/>
</dbReference>
<dbReference type="InterPro" id="IPR050926">
    <property type="entry name" value="Aconitase/IPM_isomerase"/>
</dbReference>
<dbReference type="Gene3D" id="3.20.19.10">
    <property type="entry name" value="Aconitase, domain 4"/>
    <property type="match status" value="1"/>
</dbReference>
<keyword evidence="8" id="KW-0509">mRNA transport</keyword>
<keyword evidence="8" id="KW-0811">Translocation</keyword>
<comment type="subcellular location">
    <subcellularLocation>
        <location evidence="1">Mitochondrion</location>
    </subcellularLocation>
    <subcellularLocation>
        <location evidence="8">Nucleus</location>
        <location evidence="8">Nuclear pore complex</location>
    </subcellularLocation>
</comment>
<dbReference type="InterPro" id="IPR015931">
    <property type="entry name" value="Acnase/IPM_dHydase_lsu_aba_1/3"/>
</dbReference>
<dbReference type="SUPFAM" id="SSF52016">
    <property type="entry name" value="LeuD/IlvD-like"/>
    <property type="match status" value="1"/>
</dbReference>
<evidence type="ECO:0000256" key="2">
    <source>
        <dbReference type="ARBA" id="ARBA00022723"/>
    </source>
</evidence>
<keyword evidence="8" id="KW-0813">Transport</keyword>
<sequence length="1830" mass="197689">MADRFIVQDSSPVASPAPSTPDGKNRRAFFSGMPSTTPAGPPPQSSVGSFTPAGAPSESLFGSSLLRQHSRPVSQPKNNASWNRPLGRSVRQPSNLSRQYLVDDQDSDGEEVGDEPELPPLAGSLFRGPGADADDIEAAISKYIDQDLDAAAEESGSGSSDDVDMFLNMRHDDRPYDEPPIGEGDDMIMLNTPAAISRVKKEAEEIFRRSTARFGGGPGSREFQLAAVARGFYLDQKPALIRESHQLVLETDSLVGRLYDEGVGTEDDADKMDNSLASITCHLIRLWDVYAEGLPQPEGECIATVGPGPDAEPFQKAAFIAHLMVRIHHTRFDVDPAAMNDGTPPLAEVMFDWLQQSHNLYPDQVRDIARYKPSPACHGLYWQTVRCAVIRGEVKDAARLLRNAGWDQLRRGPDGDAVYAHQALDNIRRYAEATSAMLEQCPAAVSDWDVDNASWTLFRVQAQASLDRMTLFAEGNLDGAARRRPHTMMAMVREANSKIPWDVYENLQVIYGIVLGNIDSVLNTAQDWCEATVGILGWWNNCRAPLEKPGVSTMLAASMASLSRPAARDPDEDDQLGRLAAAFHFVLAANMSPSLTNAVEVAVGSIFEGNVDAVIGCLRTWSLPVASSVAEIASLGLWLPPPQPAKPQPMDALDMDDLALLGVAPPTVDETEGIKDTTLIMYARQLAGIDHLSPSRDGWELAIRVLGRMDSAEKADETVAELLRSLLDRLNPDSSAVVDKIWGVLNDLGMAKYAEHTAMTYAQMLARECRRFGEVLWYYALAHRPESVRDVLNLLMAHSLVGSRAFPAEADLDDGLRDLLEKRTETLERRAAQDIEAAQLLGRMLSGYATLRKFYDIRDGGKMGMSARKRQAARALTAVIASADDNIRGGLLDEGRDAVVSEDYLLALLGEATALVDGGGGGGDEACPVAMAAEHIEVLLKAVEDLETVGGRVLAASEDFFGTVLASCPGLKGATPSDLMMRRSTGSLSSSYVMSGSSMLASRLHETARSSNGEQTARGWDWRRAWTAKTKGGDVLRRLRRGLARDLAVLWLEGADGRLRTPRSRPILDGAFNIRHRRCESRRVSTWFVDLHTDGYIDAGIRTADRKAMAIGASSAAALRPVYQRILTTYNAARRILGPNRPLTLSEKLLYSHLDSPSSSLTTESDAPLRLRPDRVNMQDASAQMALLQLLACGPSARAAIPASIHCDHLIVGERGADDDLEAGREANAEVFAFLESAARRFGLDFWPPGAGIIHQTVLENYALPGLMMLGTDSHSPNAGGMCTFTVGVGGADAVEALVGAPWELRRPAIHGIELVGRLEGWASPKDVILKLAGMLSVRGGTGAVLEYFGPGVESLSLTGMATIANMGAEVGATTSVFPYTDATARYLCSTGRDWAVEAVSSLANHSEGSLRFSADEGAFYDQVTRIDLSHLEPHINGPFTPDLSTPISTFKHAVSQNKWPTKLSAALIGSCTNSSYQDMTRAQDLLAQARKAGLKPASPLYVTPGSEQIRATLERDGAIDEVKGAGGTVLANACGPCIGQWKRGDGVVDGETNAIFTSYNRNFRGRNDGNGETMNFLASPEIVTAMAFSGSTTFNPLTDKLTTPTGSEFRFQPPTGLEDPPSGFDPGKSSLSVISSTADASVPVAISPTSERLALLEPFAPFPPSELSNLRILIKIKGKCTTDTISAAGPWLKYKGHLTNISANTLNTAVNAATDEVNVAYDLDGTKHTIPSLAFDWKSKKQEWIIVAEHNYGEGSAREHAALQPRFLGSRLVLAKSFARIHETNLKKQGIVPLTFFDEADYEKVAAGDEVRTLGLYDMLVGGGRGRLR</sequence>
<dbReference type="PRINTS" id="PR00415">
    <property type="entry name" value="ACONITASE"/>
</dbReference>
<dbReference type="InterPro" id="IPR000573">
    <property type="entry name" value="AconitaseA/IPMdHydase_ssu_swvl"/>
</dbReference>
<dbReference type="InterPro" id="IPR018136">
    <property type="entry name" value="Aconitase_4Fe-4S_BS"/>
</dbReference>
<evidence type="ECO:0000256" key="7">
    <source>
        <dbReference type="ARBA" id="ARBA00023239"/>
    </source>
</evidence>
<dbReference type="NCBIfam" id="NF005558">
    <property type="entry name" value="PRK07229.1"/>
    <property type="match status" value="1"/>
</dbReference>
<evidence type="ECO:0000313" key="12">
    <source>
        <dbReference type="EMBL" id="KAF4584057.1"/>
    </source>
</evidence>
<dbReference type="InterPro" id="IPR015932">
    <property type="entry name" value="Aconitase_dom2"/>
</dbReference>
<dbReference type="FunFam" id="3.40.1060.10:FF:000001">
    <property type="entry name" value="Aconitate hydratase, mitochondrial"/>
    <property type="match status" value="1"/>
</dbReference>
<dbReference type="OrthoDB" id="2224430at2759"/>
<organism evidence="12 13">
    <name type="scientific">Ophiocordyceps camponoti-floridani</name>
    <dbReference type="NCBI Taxonomy" id="2030778"/>
    <lineage>
        <taxon>Eukaryota</taxon>
        <taxon>Fungi</taxon>
        <taxon>Dikarya</taxon>
        <taxon>Ascomycota</taxon>
        <taxon>Pezizomycotina</taxon>
        <taxon>Sordariomycetes</taxon>
        <taxon>Hypocreomycetidae</taxon>
        <taxon>Hypocreales</taxon>
        <taxon>Ophiocordycipitaceae</taxon>
        <taxon>Ophiocordyceps</taxon>
    </lineage>
</organism>
<dbReference type="Pfam" id="PF00330">
    <property type="entry name" value="Aconitase"/>
    <property type="match status" value="1"/>
</dbReference>
<keyword evidence="5" id="KW-0411">Iron-sulfur</keyword>
<dbReference type="SUPFAM" id="SSF53732">
    <property type="entry name" value="Aconitase iron-sulfur domain"/>
    <property type="match status" value="1"/>
</dbReference>
<keyword evidence="8" id="KW-0906">Nuclear pore complex</keyword>
<comment type="function">
    <text evidence="8">Functions as a component of the nuclear pore complex (NPC).</text>
</comment>
<dbReference type="GO" id="GO:0031965">
    <property type="term" value="C:nuclear membrane"/>
    <property type="evidence" value="ECO:0007669"/>
    <property type="project" value="UniProtKB-UniRule"/>
</dbReference>
<keyword evidence="8" id="KW-0539">Nucleus</keyword>
<evidence type="ECO:0000256" key="8">
    <source>
        <dbReference type="RuleBase" id="RU365073"/>
    </source>
</evidence>
<name>A0A8H4Q384_9HYPO</name>
<dbReference type="NCBIfam" id="TIGR01340">
    <property type="entry name" value="aconitase_mito"/>
    <property type="match status" value="1"/>
</dbReference>
<keyword evidence="4" id="KW-0408">Iron</keyword>
<dbReference type="PROSITE" id="PS01244">
    <property type="entry name" value="ACONITASE_2"/>
    <property type="match status" value="1"/>
</dbReference>
<comment type="similarity">
    <text evidence="8">Belongs to the nucleoporin Nup85 family.</text>
</comment>
<evidence type="ECO:0000256" key="5">
    <source>
        <dbReference type="ARBA" id="ARBA00023014"/>
    </source>
</evidence>
<dbReference type="Pfam" id="PF00694">
    <property type="entry name" value="Aconitase_C"/>
    <property type="match status" value="1"/>
</dbReference>
<dbReference type="GO" id="GO:0005643">
    <property type="term" value="C:nuclear pore"/>
    <property type="evidence" value="ECO:0007669"/>
    <property type="project" value="UniProtKB-SubCell"/>
</dbReference>
<dbReference type="GO" id="GO:0046872">
    <property type="term" value="F:metal ion binding"/>
    <property type="evidence" value="ECO:0007669"/>
    <property type="project" value="UniProtKB-KW"/>
</dbReference>
<dbReference type="GO" id="GO:0015031">
    <property type="term" value="P:protein transport"/>
    <property type="evidence" value="ECO:0007669"/>
    <property type="project" value="UniProtKB-KW"/>
</dbReference>
<dbReference type="FunFam" id="3.30.499.10:FF:000003">
    <property type="entry name" value="Aconitate hydratase, mitochondrial"/>
    <property type="match status" value="1"/>
</dbReference>
<protein>
    <recommendedName>
        <fullName evidence="8">Nuclear pore complex protein Nup85</fullName>
    </recommendedName>
</protein>
<comment type="caution">
    <text evidence="12">The sequence shown here is derived from an EMBL/GenBank/DDBJ whole genome shotgun (WGS) entry which is preliminary data.</text>
</comment>
<dbReference type="GO" id="GO:0051028">
    <property type="term" value="P:mRNA transport"/>
    <property type="evidence" value="ECO:0007669"/>
    <property type="project" value="UniProtKB-KW"/>
</dbReference>
<dbReference type="PROSITE" id="PS00450">
    <property type="entry name" value="ACONITASE_1"/>
    <property type="match status" value="1"/>
</dbReference>
<dbReference type="GO" id="GO:0051539">
    <property type="term" value="F:4 iron, 4 sulfur cluster binding"/>
    <property type="evidence" value="ECO:0007669"/>
    <property type="project" value="InterPro"/>
</dbReference>
<reference evidence="12 13" key="1">
    <citation type="journal article" date="2020" name="G3 (Bethesda)">
        <title>Genetic Underpinnings of Host Manipulation by Ophiocordyceps as Revealed by Comparative Transcriptomics.</title>
        <authorList>
            <person name="Will I."/>
            <person name="Das B."/>
            <person name="Trinh T."/>
            <person name="Brachmann A."/>
            <person name="Ohm R.A."/>
            <person name="de Bekker C."/>
        </authorList>
    </citation>
    <scope>NUCLEOTIDE SEQUENCE [LARGE SCALE GENOMIC DNA]</scope>
    <source>
        <strain evidence="12 13">EC05</strain>
    </source>
</reference>
<evidence type="ECO:0000259" key="11">
    <source>
        <dbReference type="Pfam" id="PF00694"/>
    </source>
</evidence>
<feature type="compositionally biased region" description="Acidic residues" evidence="9">
    <location>
        <begin position="103"/>
        <end position="117"/>
    </location>
</feature>
<feature type="compositionally biased region" description="Low complexity" evidence="9">
    <location>
        <begin position="10"/>
        <end position="21"/>
    </location>
</feature>
<dbReference type="Gene3D" id="3.40.1060.10">
    <property type="entry name" value="Aconitase, Domain 2"/>
    <property type="match status" value="1"/>
</dbReference>
<evidence type="ECO:0000256" key="9">
    <source>
        <dbReference type="SAM" id="MobiDB-lite"/>
    </source>
</evidence>
<feature type="domain" description="Aconitase/3-isopropylmalate dehydratase large subunit alpha/beta/alpha" evidence="10">
    <location>
        <begin position="1148"/>
        <end position="1591"/>
    </location>
</feature>
<evidence type="ECO:0000259" key="10">
    <source>
        <dbReference type="Pfam" id="PF00330"/>
    </source>
</evidence>
<dbReference type="InterPro" id="IPR001030">
    <property type="entry name" value="Acoase/IPM_deHydtase_lsu_aba"/>
</dbReference>
<dbReference type="GO" id="GO:0005829">
    <property type="term" value="C:cytosol"/>
    <property type="evidence" value="ECO:0007669"/>
    <property type="project" value="TreeGrafter"/>
</dbReference>
<feature type="compositionally biased region" description="Polar residues" evidence="9">
    <location>
        <begin position="60"/>
        <end position="82"/>
    </location>
</feature>
<dbReference type="GO" id="GO:0003994">
    <property type="term" value="F:aconitate hydratase activity"/>
    <property type="evidence" value="ECO:0007669"/>
    <property type="project" value="InterPro"/>
</dbReference>
<keyword evidence="2" id="KW-0479">Metal-binding</keyword>
<dbReference type="GO" id="GO:0005739">
    <property type="term" value="C:mitochondrion"/>
    <property type="evidence" value="ECO:0007669"/>
    <property type="project" value="UniProtKB-SubCell"/>
</dbReference>
<dbReference type="Gene3D" id="3.30.499.10">
    <property type="entry name" value="Aconitase, domain 3"/>
    <property type="match status" value="2"/>
</dbReference>
<dbReference type="Pfam" id="PF07575">
    <property type="entry name" value="Nucleopor_Nup85"/>
    <property type="match status" value="1"/>
</dbReference>
<keyword evidence="8" id="KW-0653">Protein transport</keyword>
<dbReference type="InterPro" id="IPR006248">
    <property type="entry name" value="Aconitase_mito-like"/>
</dbReference>
<dbReference type="EMBL" id="JAACLJ010000006">
    <property type="protein sequence ID" value="KAF4584057.1"/>
    <property type="molecule type" value="Genomic_DNA"/>
</dbReference>
<evidence type="ECO:0000256" key="1">
    <source>
        <dbReference type="ARBA" id="ARBA00004173"/>
    </source>
</evidence>
<dbReference type="InterPro" id="IPR011502">
    <property type="entry name" value="Nucleoporin_Nup85"/>
</dbReference>
<evidence type="ECO:0000313" key="13">
    <source>
        <dbReference type="Proteomes" id="UP000562929"/>
    </source>
</evidence>
<feature type="domain" description="Aconitase A/isopropylmalate dehydratase small subunit swivel" evidence="11">
    <location>
        <begin position="1673"/>
        <end position="1798"/>
    </location>
</feature>
<keyword evidence="7" id="KW-0456">Lyase</keyword>
<evidence type="ECO:0000256" key="3">
    <source>
        <dbReference type="ARBA" id="ARBA00022946"/>
    </source>
</evidence>
<dbReference type="GO" id="GO:0006099">
    <property type="term" value="P:tricarboxylic acid cycle"/>
    <property type="evidence" value="ECO:0007669"/>
    <property type="project" value="InterPro"/>
</dbReference>
<gene>
    <name evidence="12" type="ORF">GQ602_005430</name>
</gene>
<dbReference type="InterPro" id="IPR015928">
    <property type="entry name" value="Aconitase/3IPM_dehydase_swvl"/>
</dbReference>
<feature type="region of interest" description="Disordered" evidence="9">
    <location>
        <begin position="1"/>
        <end position="130"/>
    </location>
</feature>
<evidence type="ECO:0000256" key="4">
    <source>
        <dbReference type="ARBA" id="ARBA00023004"/>
    </source>
</evidence>
<proteinExistence type="inferred from homology"/>
<keyword evidence="8" id="KW-0472">Membrane</keyword>
<accession>A0A8H4Q384</accession>
<dbReference type="InterPro" id="IPR036008">
    <property type="entry name" value="Aconitase_4Fe-4S_dom"/>
</dbReference>
<evidence type="ECO:0000256" key="6">
    <source>
        <dbReference type="ARBA" id="ARBA00023128"/>
    </source>
</evidence>
<dbReference type="PANTHER" id="PTHR43160">
    <property type="entry name" value="ACONITATE HYDRATASE B"/>
    <property type="match status" value="1"/>
</dbReference>